<dbReference type="EMBL" id="KV028509">
    <property type="protein sequence ID" value="KZV13702.1"/>
    <property type="molecule type" value="Genomic_DNA"/>
</dbReference>
<proteinExistence type="predicted"/>
<feature type="region of interest" description="Disordered" evidence="1">
    <location>
        <begin position="71"/>
        <end position="94"/>
    </location>
</feature>
<keyword evidence="3" id="KW-1185">Reference proteome</keyword>
<evidence type="ECO:0000256" key="1">
    <source>
        <dbReference type="SAM" id="MobiDB-lite"/>
    </source>
</evidence>
<name>A0A2Z7A4J0_9LAMI</name>
<organism evidence="2 3">
    <name type="scientific">Dorcoceras hygrometricum</name>
    <dbReference type="NCBI Taxonomy" id="472368"/>
    <lineage>
        <taxon>Eukaryota</taxon>
        <taxon>Viridiplantae</taxon>
        <taxon>Streptophyta</taxon>
        <taxon>Embryophyta</taxon>
        <taxon>Tracheophyta</taxon>
        <taxon>Spermatophyta</taxon>
        <taxon>Magnoliopsida</taxon>
        <taxon>eudicotyledons</taxon>
        <taxon>Gunneridae</taxon>
        <taxon>Pentapetalae</taxon>
        <taxon>asterids</taxon>
        <taxon>lamiids</taxon>
        <taxon>Lamiales</taxon>
        <taxon>Gesneriaceae</taxon>
        <taxon>Didymocarpoideae</taxon>
        <taxon>Trichosporeae</taxon>
        <taxon>Loxocarpinae</taxon>
        <taxon>Dorcoceras</taxon>
    </lineage>
</organism>
<sequence>MVVDLIGIYGLKGPYSTLTTTDWFLQALSVIPRGSWGDVARRFTMIRWAVCYLFFVLIASRFSVYCSSAAWPGGGSGSPTVETKIENRPRGGATPSAIARARRALAALLSRERPPMVVRPSRIVGDASHAWTSAAACLVAHGGSALAAPSCDGEAPLPDACDDDGRDVARTGRTLDVHPPREKRPIHCVAGRRSCRDAARWLGACRAMVCALPPRFFVVAAPPSPAAAPAMS</sequence>
<reference evidence="2 3" key="1">
    <citation type="journal article" date="2015" name="Proc. Natl. Acad. Sci. U.S.A.">
        <title>The resurrection genome of Boea hygrometrica: A blueprint for survival of dehydration.</title>
        <authorList>
            <person name="Xiao L."/>
            <person name="Yang G."/>
            <person name="Zhang L."/>
            <person name="Yang X."/>
            <person name="Zhao S."/>
            <person name="Ji Z."/>
            <person name="Zhou Q."/>
            <person name="Hu M."/>
            <person name="Wang Y."/>
            <person name="Chen M."/>
            <person name="Xu Y."/>
            <person name="Jin H."/>
            <person name="Xiao X."/>
            <person name="Hu G."/>
            <person name="Bao F."/>
            <person name="Hu Y."/>
            <person name="Wan P."/>
            <person name="Li L."/>
            <person name="Deng X."/>
            <person name="Kuang T."/>
            <person name="Xiang C."/>
            <person name="Zhu J.K."/>
            <person name="Oliver M.J."/>
            <person name="He Y."/>
        </authorList>
    </citation>
    <scope>NUCLEOTIDE SEQUENCE [LARGE SCALE GENOMIC DNA]</scope>
    <source>
        <strain evidence="3">cv. XS01</strain>
    </source>
</reference>
<dbReference type="Proteomes" id="UP000250235">
    <property type="component" value="Unassembled WGS sequence"/>
</dbReference>
<accession>A0A2Z7A4J0</accession>
<evidence type="ECO:0000313" key="3">
    <source>
        <dbReference type="Proteomes" id="UP000250235"/>
    </source>
</evidence>
<gene>
    <name evidence="2" type="ORF">F511_45135</name>
</gene>
<protein>
    <recommendedName>
        <fullName evidence="4">DNA-directed RNA polymerase V subunit 1</fullName>
    </recommendedName>
</protein>
<evidence type="ECO:0008006" key="4">
    <source>
        <dbReference type="Google" id="ProtNLM"/>
    </source>
</evidence>
<dbReference type="AlphaFoldDB" id="A0A2Z7A4J0"/>
<evidence type="ECO:0000313" key="2">
    <source>
        <dbReference type="EMBL" id="KZV13702.1"/>
    </source>
</evidence>